<dbReference type="Proteomes" id="UP000237105">
    <property type="component" value="Unassembled WGS sequence"/>
</dbReference>
<gene>
    <name evidence="1" type="ORF">PanWU01x14_013320</name>
</gene>
<reference evidence="2" key="1">
    <citation type="submission" date="2016-06" db="EMBL/GenBank/DDBJ databases">
        <title>Parallel loss of symbiosis genes in relatives of nitrogen-fixing non-legume Parasponia.</title>
        <authorList>
            <person name="Van Velzen R."/>
            <person name="Holmer R."/>
            <person name="Bu F."/>
            <person name="Rutten L."/>
            <person name="Van Zeijl A."/>
            <person name="Liu W."/>
            <person name="Santuari L."/>
            <person name="Cao Q."/>
            <person name="Sharma T."/>
            <person name="Shen D."/>
            <person name="Roswanjaya Y."/>
            <person name="Wardhani T."/>
            <person name="Kalhor M.S."/>
            <person name="Jansen J."/>
            <person name="Van den Hoogen J."/>
            <person name="Gungor B."/>
            <person name="Hartog M."/>
            <person name="Hontelez J."/>
            <person name="Verver J."/>
            <person name="Yang W.-C."/>
            <person name="Schijlen E."/>
            <person name="Repin R."/>
            <person name="Schilthuizen M."/>
            <person name="Schranz E."/>
            <person name="Heidstra R."/>
            <person name="Miyata K."/>
            <person name="Fedorova E."/>
            <person name="Kohlen W."/>
            <person name="Bisseling T."/>
            <person name="Smit S."/>
            <person name="Geurts R."/>
        </authorList>
    </citation>
    <scope>NUCLEOTIDE SEQUENCE [LARGE SCALE GENOMIC DNA]</scope>
    <source>
        <strain evidence="2">cv. WU1-14</strain>
    </source>
</reference>
<accession>A0A2P5E113</accession>
<keyword evidence="2" id="KW-1185">Reference proteome</keyword>
<organism evidence="1 2">
    <name type="scientific">Parasponia andersonii</name>
    <name type="common">Sponia andersonii</name>
    <dbReference type="NCBI Taxonomy" id="3476"/>
    <lineage>
        <taxon>Eukaryota</taxon>
        <taxon>Viridiplantae</taxon>
        <taxon>Streptophyta</taxon>
        <taxon>Embryophyta</taxon>
        <taxon>Tracheophyta</taxon>
        <taxon>Spermatophyta</taxon>
        <taxon>Magnoliopsida</taxon>
        <taxon>eudicotyledons</taxon>
        <taxon>Gunneridae</taxon>
        <taxon>Pentapetalae</taxon>
        <taxon>rosids</taxon>
        <taxon>fabids</taxon>
        <taxon>Rosales</taxon>
        <taxon>Cannabaceae</taxon>
        <taxon>Parasponia</taxon>
    </lineage>
</organism>
<dbReference type="AlphaFoldDB" id="A0A2P5E113"/>
<evidence type="ECO:0000313" key="1">
    <source>
        <dbReference type="EMBL" id="PON79216.1"/>
    </source>
</evidence>
<comment type="caution">
    <text evidence="1">The sequence shown here is derived from an EMBL/GenBank/DDBJ whole genome shotgun (WGS) entry which is preliminary data.</text>
</comment>
<name>A0A2P5E113_PARAD</name>
<dbReference type="EMBL" id="JXTB01000005">
    <property type="protein sequence ID" value="PON79216.1"/>
    <property type="molecule type" value="Genomic_DNA"/>
</dbReference>
<proteinExistence type="predicted"/>
<protein>
    <submittedName>
        <fullName evidence="1">Uncharacterized protein</fullName>
    </submittedName>
</protein>
<evidence type="ECO:0000313" key="2">
    <source>
        <dbReference type="Proteomes" id="UP000237105"/>
    </source>
</evidence>
<sequence length="34" mass="3809">MATRWWPAMYDVASSDKGKSTLARIRQLVDIGGQ</sequence>